<dbReference type="Gene3D" id="3.40.50.2300">
    <property type="match status" value="1"/>
</dbReference>
<keyword evidence="14" id="KW-1185">Reference proteome</keyword>
<organism evidence="13 14">
    <name type="scientific">Inquilinus limosus</name>
    <dbReference type="NCBI Taxonomy" id="171674"/>
    <lineage>
        <taxon>Bacteria</taxon>
        <taxon>Pseudomonadati</taxon>
        <taxon>Pseudomonadota</taxon>
        <taxon>Alphaproteobacteria</taxon>
        <taxon>Rhodospirillales</taxon>
        <taxon>Rhodospirillaceae</taxon>
        <taxon>Inquilinus</taxon>
    </lineage>
</organism>
<evidence type="ECO:0000313" key="13">
    <source>
        <dbReference type="EMBL" id="OWJ68594.1"/>
    </source>
</evidence>
<keyword evidence="4" id="KW-0902">Two-component regulatory system</keyword>
<dbReference type="FunFam" id="1.10.10.10:FF:000099">
    <property type="entry name" value="Two-component system response regulator TorR"/>
    <property type="match status" value="1"/>
</dbReference>
<proteinExistence type="predicted"/>
<keyword evidence="7" id="KW-0804">Transcription</keyword>
<evidence type="ECO:0000313" key="14">
    <source>
        <dbReference type="Proteomes" id="UP000196655"/>
    </source>
</evidence>
<dbReference type="InterPro" id="IPR001867">
    <property type="entry name" value="OmpR/PhoB-type_DNA-bd"/>
</dbReference>
<dbReference type="CDD" id="cd00383">
    <property type="entry name" value="trans_reg_C"/>
    <property type="match status" value="1"/>
</dbReference>
<evidence type="ECO:0000256" key="5">
    <source>
        <dbReference type="ARBA" id="ARBA00023015"/>
    </source>
</evidence>
<dbReference type="Pfam" id="PF00486">
    <property type="entry name" value="Trans_reg_C"/>
    <property type="match status" value="1"/>
</dbReference>
<feature type="DNA-binding region" description="OmpR/PhoB-type" evidence="10">
    <location>
        <begin position="151"/>
        <end position="250"/>
    </location>
</feature>
<name>A0A211ZTQ9_9PROT</name>
<dbReference type="InterPro" id="IPR036388">
    <property type="entry name" value="WH-like_DNA-bd_sf"/>
</dbReference>
<evidence type="ECO:0000256" key="9">
    <source>
        <dbReference type="PROSITE-ProRule" id="PRU00169"/>
    </source>
</evidence>
<dbReference type="InterPro" id="IPR001789">
    <property type="entry name" value="Sig_transdc_resp-reg_receiver"/>
</dbReference>
<dbReference type="PANTHER" id="PTHR48111:SF4">
    <property type="entry name" value="DNA-BINDING DUAL TRANSCRIPTIONAL REGULATOR OMPR"/>
    <property type="match status" value="1"/>
</dbReference>
<evidence type="ECO:0000256" key="1">
    <source>
        <dbReference type="ARBA" id="ARBA00004496"/>
    </source>
</evidence>
<feature type="domain" description="OmpR/PhoB-type" evidence="12">
    <location>
        <begin position="151"/>
        <end position="250"/>
    </location>
</feature>
<dbReference type="PROSITE" id="PS51755">
    <property type="entry name" value="OMPR_PHOB"/>
    <property type="match status" value="1"/>
</dbReference>
<dbReference type="AlphaFoldDB" id="A0A211ZTQ9"/>
<accession>A0A211ZTQ9</accession>
<dbReference type="GO" id="GO:0032993">
    <property type="term" value="C:protein-DNA complex"/>
    <property type="evidence" value="ECO:0007669"/>
    <property type="project" value="TreeGrafter"/>
</dbReference>
<dbReference type="GO" id="GO:0000976">
    <property type="term" value="F:transcription cis-regulatory region binding"/>
    <property type="evidence" value="ECO:0007669"/>
    <property type="project" value="TreeGrafter"/>
</dbReference>
<dbReference type="SUPFAM" id="SSF46894">
    <property type="entry name" value="C-terminal effector domain of the bipartite response regulators"/>
    <property type="match status" value="1"/>
</dbReference>
<dbReference type="Gene3D" id="6.10.250.690">
    <property type="match status" value="1"/>
</dbReference>
<dbReference type="PANTHER" id="PTHR48111">
    <property type="entry name" value="REGULATOR OF RPOS"/>
    <property type="match status" value="1"/>
</dbReference>
<evidence type="ECO:0000256" key="2">
    <source>
        <dbReference type="ARBA" id="ARBA00022490"/>
    </source>
</evidence>
<gene>
    <name evidence="13" type="ORF">BWR60_04070</name>
</gene>
<dbReference type="InterPro" id="IPR039420">
    <property type="entry name" value="WalR-like"/>
</dbReference>
<dbReference type="Pfam" id="PF00072">
    <property type="entry name" value="Response_reg"/>
    <property type="match status" value="1"/>
</dbReference>
<dbReference type="PROSITE" id="PS50110">
    <property type="entry name" value="RESPONSE_REGULATORY"/>
    <property type="match status" value="1"/>
</dbReference>
<evidence type="ECO:0000256" key="10">
    <source>
        <dbReference type="PROSITE-ProRule" id="PRU01091"/>
    </source>
</evidence>
<dbReference type="OrthoDB" id="9784252at2"/>
<evidence type="ECO:0000256" key="7">
    <source>
        <dbReference type="ARBA" id="ARBA00023163"/>
    </source>
</evidence>
<dbReference type="SMART" id="SM00448">
    <property type="entry name" value="REC"/>
    <property type="match status" value="1"/>
</dbReference>
<evidence type="ECO:0000256" key="8">
    <source>
        <dbReference type="ARBA" id="ARBA00067337"/>
    </source>
</evidence>
<dbReference type="GO" id="GO:0006355">
    <property type="term" value="P:regulation of DNA-templated transcription"/>
    <property type="evidence" value="ECO:0007669"/>
    <property type="project" value="InterPro"/>
</dbReference>
<dbReference type="InterPro" id="IPR016032">
    <property type="entry name" value="Sig_transdc_resp-reg_C-effctor"/>
</dbReference>
<dbReference type="GO" id="GO:0000156">
    <property type="term" value="F:phosphorelay response regulator activity"/>
    <property type="evidence" value="ECO:0007669"/>
    <property type="project" value="TreeGrafter"/>
</dbReference>
<evidence type="ECO:0000259" key="12">
    <source>
        <dbReference type="PROSITE" id="PS51755"/>
    </source>
</evidence>
<feature type="modified residue" description="4-aspartylphosphate" evidence="9">
    <location>
        <position position="70"/>
    </location>
</feature>
<comment type="caution">
    <text evidence="13">The sequence shown here is derived from an EMBL/GenBank/DDBJ whole genome shotgun (WGS) entry which is preliminary data.</text>
</comment>
<dbReference type="GO" id="GO:0005829">
    <property type="term" value="C:cytosol"/>
    <property type="evidence" value="ECO:0007669"/>
    <property type="project" value="TreeGrafter"/>
</dbReference>
<reference evidence="14" key="1">
    <citation type="submission" date="2017-05" db="EMBL/GenBank/DDBJ databases">
        <authorList>
            <person name="Macchi M."/>
            <person name="Festa S."/>
            <person name="Coppotelli B.M."/>
            <person name="Morelli I.S."/>
        </authorList>
    </citation>
    <scope>NUCLEOTIDE SEQUENCE [LARGE SCALE GENOMIC DNA]</scope>
    <source>
        <strain evidence="14">I</strain>
    </source>
</reference>
<dbReference type="InterPro" id="IPR011006">
    <property type="entry name" value="CheY-like_superfamily"/>
</dbReference>
<dbReference type="Gene3D" id="1.10.10.10">
    <property type="entry name" value="Winged helix-like DNA-binding domain superfamily/Winged helix DNA-binding domain"/>
    <property type="match status" value="1"/>
</dbReference>
<evidence type="ECO:0000256" key="6">
    <source>
        <dbReference type="ARBA" id="ARBA00023125"/>
    </source>
</evidence>
<sequence length="255" mass="28562">MGLEMQSVRQEAGPAHHRAIRVVVADDDPVMRRSIVDYLESNGVRAAAAAGRRDLARYISETNPDLVILDLQLDQENSLPLLGEIRSKSGGPAIIGIGRGREEIDRVVGLELGADDYLAKPFGLRELLARIRAILRGRDAPRAASQRVPERGRCRFGGWQLERRLRRLTDPQGAVVALSKSEYALLVAFVEAPQRPLSREQLLQATRVHEDVFDRSVDVQVLRLRRKLEADPRDPQIIRTERGVGYVFTLPVEVQ</sequence>
<evidence type="ECO:0000256" key="4">
    <source>
        <dbReference type="ARBA" id="ARBA00023012"/>
    </source>
</evidence>
<dbReference type="SUPFAM" id="SSF52172">
    <property type="entry name" value="CheY-like"/>
    <property type="match status" value="1"/>
</dbReference>
<dbReference type="EMBL" id="NHON01000004">
    <property type="protein sequence ID" value="OWJ68594.1"/>
    <property type="molecule type" value="Genomic_DNA"/>
</dbReference>
<evidence type="ECO:0000256" key="3">
    <source>
        <dbReference type="ARBA" id="ARBA00022553"/>
    </source>
</evidence>
<dbReference type="Proteomes" id="UP000196655">
    <property type="component" value="Unassembled WGS sequence"/>
</dbReference>
<feature type="domain" description="Response regulatory" evidence="11">
    <location>
        <begin position="21"/>
        <end position="135"/>
    </location>
</feature>
<evidence type="ECO:0000259" key="11">
    <source>
        <dbReference type="PROSITE" id="PS50110"/>
    </source>
</evidence>
<keyword evidence="5" id="KW-0805">Transcription regulation</keyword>
<keyword evidence="6 10" id="KW-0238">DNA-binding</keyword>
<keyword evidence="3 9" id="KW-0597">Phosphoprotein</keyword>
<protein>
    <recommendedName>
        <fullName evidence="8">Regulatory protein VirG</fullName>
    </recommendedName>
</protein>
<dbReference type="SMART" id="SM00862">
    <property type="entry name" value="Trans_reg_C"/>
    <property type="match status" value="1"/>
</dbReference>
<comment type="subcellular location">
    <subcellularLocation>
        <location evidence="1">Cytoplasm</location>
    </subcellularLocation>
</comment>
<keyword evidence="2" id="KW-0963">Cytoplasm</keyword>